<evidence type="ECO:0000313" key="3">
    <source>
        <dbReference type="EMBL" id="CEM27140.1"/>
    </source>
</evidence>
<reference evidence="3 4" key="1">
    <citation type="submission" date="2014-11" db="EMBL/GenBank/DDBJ databases">
        <authorList>
            <person name="Zhu J."/>
            <person name="Qi W."/>
            <person name="Song R."/>
        </authorList>
    </citation>
    <scope>NUCLEOTIDE SEQUENCE [LARGE SCALE GENOMIC DNA]</scope>
</reference>
<dbReference type="EMBL" id="CDMY01000629">
    <property type="protein sequence ID" value="CEM27140.1"/>
    <property type="molecule type" value="Genomic_DNA"/>
</dbReference>
<name>A0A0G4GCX9_VITBC</name>
<feature type="coiled-coil region" evidence="1">
    <location>
        <begin position="225"/>
        <end position="252"/>
    </location>
</feature>
<keyword evidence="4" id="KW-1185">Reference proteome</keyword>
<dbReference type="AlphaFoldDB" id="A0A0G4GCX9"/>
<feature type="region of interest" description="Disordered" evidence="2">
    <location>
        <begin position="105"/>
        <end position="161"/>
    </location>
</feature>
<accession>A0A0G4GCX9</accession>
<feature type="compositionally biased region" description="Low complexity" evidence="2">
    <location>
        <begin position="127"/>
        <end position="140"/>
    </location>
</feature>
<dbReference type="InParanoid" id="A0A0G4GCX9"/>
<evidence type="ECO:0000256" key="2">
    <source>
        <dbReference type="SAM" id="MobiDB-lite"/>
    </source>
</evidence>
<sequence>MCGRVGQKSRHHVNDTLPLPPDPLSLDAAQTQDSRLEDTDACPSDLEQREQELRVFRRVVWGNGTLLVVRMWTDPSALPHWVPLPSFGRHGVTATNSSHGVVTHHMDGEGNGGEPPPAGSPVGGGAAAAAGAPQAAADGVEGVGGDGQVQNADQPSDTEEEICSVCGAGTTDELGPPLRCVGIAGADGDRCPTCDGEAYRHIGCWGSVALPRCAGCRALSSSGANTDLRQQVDQLRKELERLQLENAALRATTSAREHHRIVSVTASHRMPKVDKGFVSYMDYREVAMCRLPGKVKVVFEAHTLLMDWNSRRPSGVTFSRYLIDRLDPLLSQLEATVMCVFDGAPNPWKAKFVPSSAEWNTSHNSPSSS</sequence>
<dbReference type="Proteomes" id="UP000041254">
    <property type="component" value="Unassembled WGS sequence"/>
</dbReference>
<organism evidence="3 4">
    <name type="scientific">Vitrella brassicaformis (strain CCMP3155)</name>
    <dbReference type="NCBI Taxonomy" id="1169540"/>
    <lineage>
        <taxon>Eukaryota</taxon>
        <taxon>Sar</taxon>
        <taxon>Alveolata</taxon>
        <taxon>Colpodellida</taxon>
        <taxon>Vitrellaceae</taxon>
        <taxon>Vitrella</taxon>
    </lineage>
</organism>
<protein>
    <submittedName>
        <fullName evidence="3">Uncharacterized protein</fullName>
    </submittedName>
</protein>
<dbReference type="VEuPathDB" id="CryptoDB:Vbra_2682"/>
<keyword evidence="1" id="KW-0175">Coiled coil</keyword>
<feature type="region of interest" description="Disordered" evidence="2">
    <location>
        <begin position="1"/>
        <end position="43"/>
    </location>
</feature>
<evidence type="ECO:0000313" key="4">
    <source>
        <dbReference type="Proteomes" id="UP000041254"/>
    </source>
</evidence>
<proteinExistence type="predicted"/>
<evidence type="ECO:0000256" key="1">
    <source>
        <dbReference type="SAM" id="Coils"/>
    </source>
</evidence>
<gene>
    <name evidence="3" type="ORF">Vbra_2682</name>
</gene>